<proteinExistence type="predicted"/>
<evidence type="ECO:0000259" key="1">
    <source>
        <dbReference type="Pfam" id="PF01370"/>
    </source>
</evidence>
<dbReference type="OrthoDB" id="9811743at2"/>
<dbReference type="InterPro" id="IPR036291">
    <property type="entry name" value="NAD(P)-bd_dom_sf"/>
</dbReference>
<keyword evidence="3" id="KW-1185">Reference proteome</keyword>
<dbReference type="InterPro" id="IPR051783">
    <property type="entry name" value="NAD(P)-dependent_oxidoreduct"/>
</dbReference>
<dbReference type="SUPFAM" id="SSF51735">
    <property type="entry name" value="NAD(P)-binding Rossmann-fold domains"/>
    <property type="match status" value="1"/>
</dbReference>
<feature type="domain" description="NAD-dependent epimerase/dehydratase" evidence="1">
    <location>
        <begin position="3"/>
        <end position="221"/>
    </location>
</feature>
<gene>
    <name evidence="2" type="ORF">BG262_06080</name>
</gene>
<dbReference type="GO" id="GO:0005737">
    <property type="term" value="C:cytoplasm"/>
    <property type="evidence" value="ECO:0007669"/>
    <property type="project" value="TreeGrafter"/>
</dbReference>
<accession>A0A9Q5JEW9</accession>
<evidence type="ECO:0000313" key="3">
    <source>
        <dbReference type="Proteomes" id="UP000177273"/>
    </source>
</evidence>
<dbReference type="Proteomes" id="UP000177273">
    <property type="component" value="Unassembled WGS sequence"/>
</dbReference>
<name>A0A9Q5JEW9_9LACT</name>
<dbReference type="EMBL" id="MKIQ01000029">
    <property type="protein sequence ID" value="OFI46050.1"/>
    <property type="molecule type" value="Genomic_DNA"/>
</dbReference>
<comment type="caution">
    <text evidence="2">The sequence shown here is derived from an EMBL/GenBank/DDBJ whole genome shotgun (WGS) entry which is preliminary data.</text>
</comment>
<organism evidence="2 3">
    <name type="scientific">Floricoccus penangensis</name>
    <dbReference type="NCBI Taxonomy" id="1859475"/>
    <lineage>
        <taxon>Bacteria</taxon>
        <taxon>Bacillati</taxon>
        <taxon>Bacillota</taxon>
        <taxon>Bacilli</taxon>
        <taxon>Lactobacillales</taxon>
        <taxon>Streptococcaceae</taxon>
        <taxon>Floricoccus</taxon>
    </lineage>
</organism>
<dbReference type="RefSeq" id="WP_070788520.1">
    <property type="nucleotide sequence ID" value="NZ_MKIQ01000029.1"/>
</dbReference>
<dbReference type="Gene3D" id="3.40.50.720">
    <property type="entry name" value="NAD(P)-binding Rossmann-like Domain"/>
    <property type="match status" value="1"/>
</dbReference>
<protein>
    <recommendedName>
        <fullName evidence="1">NAD-dependent epimerase/dehydratase domain-containing protein</fullName>
    </recommendedName>
</protein>
<dbReference type="PANTHER" id="PTHR48079:SF6">
    <property type="entry name" value="NAD(P)-BINDING DOMAIN-CONTAINING PROTEIN-RELATED"/>
    <property type="match status" value="1"/>
</dbReference>
<dbReference type="AlphaFoldDB" id="A0A9Q5JEW9"/>
<sequence length="320" mass="37007">MKIFITGGTGFLGKYVIERLLKDNHELYVLARKPEKITQQTDNVHVIKGALEDMHTWTDNLKGMDVVIHMAAPVVFWGEWKMYEDSIVNASVDLLREAEKNNVKRFIYISSESVLQDKKPLINVDETTPYPKKPNSYYGLSKMMSEKKVLEPDYKIERIILRPTFLWGKGMPQISMLVDKVNKGQFMWIDKGNHPIEMVHAKNVAEAIALACNKGKDKDIFYVTDDEPKLAKKFFYDLLLTQGVTIPDKSMPGVILRPIASFVEFIWRTFKIKSYPPLDRFDLSFLAMPRSYRIDKIKKVLGYKPIISFEDGLKEMKEKS</sequence>
<dbReference type="InterPro" id="IPR001509">
    <property type="entry name" value="Epimerase_deHydtase"/>
</dbReference>
<dbReference type="Pfam" id="PF01370">
    <property type="entry name" value="Epimerase"/>
    <property type="match status" value="1"/>
</dbReference>
<reference evidence="3" key="1">
    <citation type="submission" date="2016-09" db="EMBL/GenBank/DDBJ databases">
        <title>Draft genome sequence of a novel species of the family Streptococcaceae isolated from flowers.</title>
        <authorList>
            <person name="Chuah L.-O."/>
            <person name="Yap K.-P."/>
            <person name="Thong K.L."/>
            <person name="Liong M.T."/>
            <person name="Ahmad R."/>
            <person name="Rusul G."/>
        </authorList>
    </citation>
    <scope>NUCLEOTIDE SEQUENCE [LARGE SCALE GENOMIC DNA]</scope>
    <source>
        <strain evidence="3">HibF3</strain>
    </source>
</reference>
<evidence type="ECO:0000313" key="2">
    <source>
        <dbReference type="EMBL" id="OFI46050.1"/>
    </source>
</evidence>
<dbReference type="PANTHER" id="PTHR48079">
    <property type="entry name" value="PROTEIN YEEZ"/>
    <property type="match status" value="1"/>
</dbReference>
<dbReference type="GO" id="GO:0004029">
    <property type="term" value="F:aldehyde dehydrogenase (NAD+) activity"/>
    <property type="evidence" value="ECO:0007669"/>
    <property type="project" value="TreeGrafter"/>
</dbReference>